<evidence type="ECO:0000313" key="1">
    <source>
        <dbReference type="EMBL" id="KAI3817188.1"/>
    </source>
</evidence>
<sequence length="96" mass="10894">MQFSMVFLSPFFDLNAANISSVREHTGFYVGRFVGGDRSSIEALFSFCSVFHLLCSLLVLSAGCSPLFPNCFDAFEAKKGLFWRRVFRWVSYKSVV</sequence>
<reference evidence="1 2" key="2">
    <citation type="journal article" date="2022" name="Mol. Ecol. Resour.">
        <title>The genomes of chicory, endive, great burdock and yacon provide insights into Asteraceae paleo-polyploidization history and plant inulin production.</title>
        <authorList>
            <person name="Fan W."/>
            <person name="Wang S."/>
            <person name="Wang H."/>
            <person name="Wang A."/>
            <person name="Jiang F."/>
            <person name="Liu H."/>
            <person name="Zhao H."/>
            <person name="Xu D."/>
            <person name="Zhang Y."/>
        </authorList>
    </citation>
    <scope>NUCLEOTIDE SEQUENCE [LARGE SCALE GENOMIC DNA]</scope>
    <source>
        <strain evidence="2">cv. Yunnan</strain>
        <tissue evidence="1">Leaves</tissue>
    </source>
</reference>
<dbReference type="EMBL" id="CM042021">
    <property type="protein sequence ID" value="KAI3817188.1"/>
    <property type="molecule type" value="Genomic_DNA"/>
</dbReference>
<proteinExistence type="predicted"/>
<organism evidence="1 2">
    <name type="scientific">Smallanthus sonchifolius</name>
    <dbReference type="NCBI Taxonomy" id="185202"/>
    <lineage>
        <taxon>Eukaryota</taxon>
        <taxon>Viridiplantae</taxon>
        <taxon>Streptophyta</taxon>
        <taxon>Embryophyta</taxon>
        <taxon>Tracheophyta</taxon>
        <taxon>Spermatophyta</taxon>
        <taxon>Magnoliopsida</taxon>
        <taxon>eudicotyledons</taxon>
        <taxon>Gunneridae</taxon>
        <taxon>Pentapetalae</taxon>
        <taxon>asterids</taxon>
        <taxon>campanulids</taxon>
        <taxon>Asterales</taxon>
        <taxon>Asteraceae</taxon>
        <taxon>Asteroideae</taxon>
        <taxon>Heliantheae alliance</taxon>
        <taxon>Millerieae</taxon>
        <taxon>Smallanthus</taxon>
    </lineage>
</organism>
<dbReference type="Proteomes" id="UP001056120">
    <property type="component" value="Linkage Group LG04"/>
</dbReference>
<accession>A0ACB9JBX0</accession>
<name>A0ACB9JBX0_9ASTR</name>
<keyword evidence="2" id="KW-1185">Reference proteome</keyword>
<reference evidence="2" key="1">
    <citation type="journal article" date="2022" name="Mol. Ecol. Resour.">
        <title>The genomes of chicory, endive, great burdock and yacon provide insights into Asteraceae palaeo-polyploidization history and plant inulin production.</title>
        <authorList>
            <person name="Fan W."/>
            <person name="Wang S."/>
            <person name="Wang H."/>
            <person name="Wang A."/>
            <person name="Jiang F."/>
            <person name="Liu H."/>
            <person name="Zhao H."/>
            <person name="Xu D."/>
            <person name="Zhang Y."/>
        </authorList>
    </citation>
    <scope>NUCLEOTIDE SEQUENCE [LARGE SCALE GENOMIC DNA]</scope>
    <source>
        <strain evidence="2">cv. Yunnan</strain>
    </source>
</reference>
<comment type="caution">
    <text evidence="1">The sequence shown here is derived from an EMBL/GenBank/DDBJ whole genome shotgun (WGS) entry which is preliminary data.</text>
</comment>
<evidence type="ECO:0000313" key="2">
    <source>
        <dbReference type="Proteomes" id="UP001056120"/>
    </source>
</evidence>
<protein>
    <submittedName>
        <fullName evidence="1">Uncharacterized protein</fullName>
    </submittedName>
</protein>
<gene>
    <name evidence="1" type="ORF">L1987_10977</name>
</gene>